<dbReference type="Pfam" id="PF13545">
    <property type="entry name" value="HTH_Crp_2"/>
    <property type="match status" value="1"/>
</dbReference>
<dbReference type="PRINTS" id="PR00034">
    <property type="entry name" value="HTHCRP"/>
</dbReference>
<evidence type="ECO:0000256" key="3">
    <source>
        <dbReference type="ARBA" id="ARBA00023163"/>
    </source>
</evidence>
<feature type="domain" description="HTH crp-type" evidence="5">
    <location>
        <begin position="149"/>
        <end position="218"/>
    </location>
</feature>
<dbReference type="SMART" id="SM00100">
    <property type="entry name" value="cNMP"/>
    <property type="match status" value="1"/>
</dbReference>
<evidence type="ECO:0000259" key="5">
    <source>
        <dbReference type="PROSITE" id="PS51063"/>
    </source>
</evidence>
<dbReference type="Gene3D" id="2.60.120.10">
    <property type="entry name" value="Jelly Rolls"/>
    <property type="match status" value="1"/>
</dbReference>
<dbReference type="OrthoDB" id="9798104at2"/>
<dbReference type="Proteomes" id="UP000286974">
    <property type="component" value="Unassembled WGS sequence"/>
</dbReference>
<evidence type="ECO:0000313" key="6">
    <source>
        <dbReference type="EMBL" id="GAY73995.1"/>
    </source>
</evidence>
<evidence type="ECO:0000259" key="4">
    <source>
        <dbReference type="PROSITE" id="PS50042"/>
    </source>
</evidence>
<dbReference type="SMART" id="SM00419">
    <property type="entry name" value="HTH_CRP"/>
    <property type="match status" value="1"/>
</dbReference>
<dbReference type="Gene3D" id="1.10.10.10">
    <property type="entry name" value="Winged helix-like DNA-binding domain superfamily/Winged helix DNA-binding domain"/>
    <property type="match status" value="1"/>
</dbReference>
<dbReference type="InterPro" id="IPR014710">
    <property type="entry name" value="RmlC-like_jellyroll"/>
</dbReference>
<dbReference type="InterPro" id="IPR000595">
    <property type="entry name" value="cNMP-bd_dom"/>
</dbReference>
<comment type="caution">
    <text evidence="6">The sequence shown here is derived from an EMBL/GenBank/DDBJ whole genome shotgun (WGS) entry which is preliminary data.</text>
</comment>
<sequence>MDEISKHHCVSLVPIFQNLDETQAQSIEAIVNHHHYEAGEFLYQQGEPINELSIIASGQAKVIQTTADGKEQLLYLLQAGDINGEAALISKLTHTSAAKVLVPTTVCSINRNEFQKLLLTTPQLSVNVLDVLGNRLSNLEEHTTSTNTEHVDVRLASYLEDTAASIGENPFTLPITQADLASMLGTTPETISRIFAKWEKQSFIERESRRKLKIIDLDSVI</sequence>
<organism evidence="6 7">
    <name type="scientific">Lentilactobacillus kosonis</name>
    <dbReference type="NCBI Taxonomy" id="2810561"/>
    <lineage>
        <taxon>Bacteria</taxon>
        <taxon>Bacillati</taxon>
        <taxon>Bacillota</taxon>
        <taxon>Bacilli</taxon>
        <taxon>Lactobacillales</taxon>
        <taxon>Lactobacillaceae</taxon>
        <taxon>Lentilactobacillus</taxon>
    </lineage>
</organism>
<dbReference type="Pfam" id="PF00027">
    <property type="entry name" value="cNMP_binding"/>
    <property type="match status" value="1"/>
</dbReference>
<evidence type="ECO:0000256" key="1">
    <source>
        <dbReference type="ARBA" id="ARBA00023015"/>
    </source>
</evidence>
<dbReference type="InterPro" id="IPR012318">
    <property type="entry name" value="HTH_CRP"/>
</dbReference>
<dbReference type="InterPro" id="IPR036390">
    <property type="entry name" value="WH_DNA-bd_sf"/>
</dbReference>
<dbReference type="EMBL" id="BEXA01000005">
    <property type="protein sequence ID" value="GAY73995.1"/>
    <property type="molecule type" value="Genomic_DNA"/>
</dbReference>
<dbReference type="PROSITE" id="PS50042">
    <property type="entry name" value="CNMP_BINDING_3"/>
    <property type="match status" value="1"/>
</dbReference>
<dbReference type="InterPro" id="IPR018490">
    <property type="entry name" value="cNMP-bd_dom_sf"/>
</dbReference>
<name>A0A401FNM7_9LACO</name>
<keyword evidence="3" id="KW-0804">Transcription</keyword>
<dbReference type="CDD" id="cd00092">
    <property type="entry name" value="HTH_CRP"/>
    <property type="match status" value="1"/>
</dbReference>
<dbReference type="CDD" id="cd00038">
    <property type="entry name" value="CAP_ED"/>
    <property type="match status" value="1"/>
</dbReference>
<reference evidence="6 7" key="1">
    <citation type="submission" date="2017-11" db="EMBL/GenBank/DDBJ databases">
        <title>Draft Genome Sequence of Lactobacillus curieae NBRC 111893 isolated from Koso, a Japanese sugar-Vegetable Fermented Beverage.</title>
        <authorList>
            <person name="Chiou T.Y."/>
            <person name="Oshima K."/>
            <person name="Suda W."/>
            <person name="Hattori M."/>
            <person name="Takahashi T."/>
        </authorList>
    </citation>
    <scope>NUCLEOTIDE SEQUENCE [LARGE SCALE GENOMIC DNA]</scope>
    <source>
        <strain evidence="6 7">NBRC111893</strain>
    </source>
</reference>
<dbReference type="PANTHER" id="PTHR24567:SF26">
    <property type="entry name" value="REGULATORY PROTEIN YEIL"/>
    <property type="match status" value="1"/>
</dbReference>
<protein>
    <submittedName>
        <fullName evidence="6">Transcriptional regulator, Crp/Fnr family</fullName>
    </submittedName>
</protein>
<keyword evidence="2" id="KW-0238">DNA-binding</keyword>
<dbReference type="InterPro" id="IPR050397">
    <property type="entry name" value="Env_Response_Regulators"/>
</dbReference>
<evidence type="ECO:0000313" key="7">
    <source>
        <dbReference type="Proteomes" id="UP000286974"/>
    </source>
</evidence>
<gene>
    <name evidence="6" type="ORF">NBRC111893_2141</name>
</gene>
<proteinExistence type="predicted"/>
<dbReference type="SUPFAM" id="SSF51206">
    <property type="entry name" value="cAMP-binding domain-like"/>
    <property type="match status" value="1"/>
</dbReference>
<dbReference type="AlphaFoldDB" id="A0A401FNM7"/>
<accession>A0A401FNM7</accession>
<feature type="domain" description="Cyclic nucleotide-binding" evidence="4">
    <location>
        <begin position="15"/>
        <end position="118"/>
    </location>
</feature>
<dbReference type="InterPro" id="IPR036388">
    <property type="entry name" value="WH-like_DNA-bd_sf"/>
</dbReference>
<evidence type="ECO:0000256" key="2">
    <source>
        <dbReference type="ARBA" id="ARBA00023125"/>
    </source>
</evidence>
<dbReference type="PANTHER" id="PTHR24567">
    <property type="entry name" value="CRP FAMILY TRANSCRIPTIONAL REGULATORY PROTEIN"/>
    <property type="match status" value="1"/>
</dbReference>
<keyword evidence="1" id="KW-0805">Transcription regulation</keyword>
<keyword evidence="7" id="KW-1185">Reference proteome</keyword>
<dbReference type="GO" id="GO:0003700">
    <property type="term" value="F:DNA-binding transcription factor activity"/>
    <property type="evidence" value="ECO:0007669"/>
    <property type="project" value="TreeGrafter"/>
</dbReference>
<dbReference type="GO" id="GO:0005829">
    <property type="term" value="C:cytosol"/>
    <property type="evidence" value="ECO:0007669"/>
    <property type="project" value="TreeGrafter"/>
</dbReference>
<dbReference type="GO" id="GO:0003677">
    <property type="term" value="F:DNA binding"/>
    <property type="evidence" value="ECO:0007669"/>
    <property type="project" value="UniProtKB-KW"/>
</dbReference>
<dbReference type="PROSITE" id="PS51063">
    <property type="entry name" value="HTH_CRP_2"/>
    <property type="match status" value="1"/>
</dbReference>
<dbReference type="SUPFAM" id="SSF46785">
    <property type="entry name" value="Winged helix' DNA-binding domain"/>
    <property type="match status" value="1"/>
</dbReference>